<evidence type="ECO:0000256" key="4">
    <source>
        <dbReference type="PROSITE-ProRule" id="PRU00288"/>
    </source>
</evidence>
<dbReference type="InterPro" id="IPR038508">
    <property type="entry name" value="ArfGAP_dom_sf"/>
</dbReference>
<dbReference type="GO" id="GO:0008270">
    <property type="term" value="F:zinc ion binding"/>
    <property type="evidence" value="ECO:0007669"/>
    <property type="project" value="UniProtKB-KW"/>
</dbReference>
<feature type="compositionally biased region" description="Basic residues" evidence="5">
    <location>
        <begin position="342"/>
        <end position="352"/>
    </location>
</feature>
<evidence type="ECO:0000259" key="7">
    <source>
        <dbReference type="PROSITE" id="PS50115"/>
    </source>
</evidence>
<keyword evidence="2 4" id="KW-0863">Zinc-finger</keyword>
<evidence type="ECO:0000256" key="1">
    <source>
        <dbReference type="ARBA" id="ARBA00022723"/>
    </source>
</evidence>
<name>A0A7S4L6W9_9EUKA</name>
<dbReference type="GO" id="GO:0005096">
    <property type="term" value="F:GTPase activator activity"/>
    <property type="evidence" value="ECO:0007669"/>
    <property type="project" value="InterPro"/>
</dbReference>
<dbReference type="PANTHER" id="PTHR23180">
    <property type="entry name" value="CENTAURIN/ARF"/>
    <property type="match status" value="1"/>
</dbReference>
<dbReference type="Pfam" id="PF00169">
    <property type="entry name" value="PH"/>
    <property type="match status" value="1"/>
</dbReference>
<dbReference type="PROSITE" id="PS50003">
    <property type="entry name" value="PH_DOMAIN"/>
    <property type="match status" value="1"/>
</dbReference>
<dbReference type="PRINTS" id="PR00405">
    <property type="entry name" value="REVINTRACTNG"/>
</dbReference>
<dbReference type="EMBL" id="HBKR01024933">
    <property type="protein sequence ID" value="CAE2316860.1"/>
    <property type="molecule type" value="Transcribed_RNA"/>
</dbReference>
<dbReference type="SMART" id="SM00233">
    <property type="entry name" value="PH"/>
    <property type="match status" value="1"/>
</dbReference>
<dbReference type="Gene3D" id="1.10.220.150">
    <property type="entry name" value="Arf GTPase activating protein"/>
    <property type="match status" value="1"/>
</dbReference>
<proteinExistence type="predicted"/>
<dbReference type="InterPro" id="IPR045258">
    <property type="entry name" value="ACAP1/2/3-like"/>
</dbReference>
<feature type="domain" description="Arf-GAP" evidence="7">
    <location>
        <begin position="178"/>
        <end position="244"/>
    </location>
</feature>
<feature type="domain" description="PH" evidence="6">
    <location>
        <begin position="63"/>
        <end position="157"/>
    </location>
</feature>
<feature type="region of interest" description="Disordered" evidence="5">
    <location>
        <begin position="284"/>
        <end position="352"/>
    </location>
</feature>
<keyword evidence="3" id="KW-0862">Zinc</keyword>
<gene>
    <name evidence="8" type="ORF">NAES01612_LOCUS16369</name>
</gene>
<dbReference type="PROSITE" id="PS50115">
    <property type="entry name" value="ARFGAP"/>
    <property type="match status" value="1"/>
</dbReference>
<evidence type="ECO:0000259" key="6">
    <source>
        <dbReference type="PROSITE" id="PS50003"/>
    </source>
</evidence>
<dbReference type="AlphaFoldDB" id="A0A7S4L6W9"/>
<dbReference type="InterPro" id="IPR001164">
    <property type="entry name" value="ArfGAP_dom"/>
</dbReference>
<dbReference type="SMART" id="SM00105">
    <property type="entry name" value="ArfGap"/>
    <property type="match status" value="1"/>
</dbReference>
<dbReference type="PANTHER" id="PTHR23180:SF160">
    <property type="entry name" value="ADP-RIBOSYLATION FACTOR GTPASE-ACTIVATING PROTEIN EFFECTOR PROTEIN 1"/>
    <property type="match status" value="1"/>
</dbReference>
<evidence type="ECO:0000256" key="3">
    <source>
        <dbReference type="ARBA" id="ARBA00022833"/>
    </source>
</evidence>
<dbReference type="Pfam" id="PF01412">
    <property type="entry name" value="ArfGap"/>
    <property type="match status" value="1"/>
</dbReference>
<dbReference type="InterPro" id="IPR011993">
    <property type="entry name" value="PH-like_dom_sf"/>
</dbReference>
<evidence type="ECO:0000256" key="5">
    <source>
        <dbReference type="SAM" id="MobiDB-lite"/>
    </source>
</evidence>
<dbReference type="SUPFAM" id="SSF57863">
    <property type="entry name" value="ArfGap/RecO-like zinc finger"/>
    <property type="match status" value="1"/>
</dbReference>
<organism evidence="8">
    <name type="scientific">Paramoeba aestuarina</name>
    <dbReference type="NCBI Taxonomy" id="180227"/>
    <lineage>
        <taxon>Eukaryota</taxon>
        <taxon>Amoebozoa</taxon>
        <taxon>Discosea</taxon>
        <taxon>Flabellinia</taxon>
        <taxon>Dactylopodida</taxon>
        <taxon>Paramoebidae</taxon>
        <taxon>Paramoeba</taxon>
    </lineage>
</organism>
<accession>A0A7S4L6W9</accession>
<protein>
    <submittedName>
        <fullName evidence="8">Uncharacterized protein</fullName>
    </submittedName>
</protein>
<evidence type="ECO:0000256" key="2">
    <source>
        <dbReference type="ARBA" id="ARBA00022771"/>
    </source>
</evidence>
<dbReference type="InterPro" id="IPR001849">
    <property type="entry name" value="PH_domain"/>
</dbReference>
<feature type="compositionally biased region" description="Basic and acidic residues" evidence="5">
    <location>
        <begin position="304"/>
        <end position="319"/>
    </location>
</feature>
<reference evidence="8" key="1">
    <citation type="submission" date="2021-01" db="EMBL/GenBank/DDBJ databases">
        <authorList>
            <person name="Corre E."/>
            <person name="Pelletier E."/>
            <person name="Niang G."/>
            <person name="Scheremetjew M."/>
            <person name="Finn R."/>
            <person name="Kale V."/>
            <person name="Holt S."/>
            <person name="Cochrane G."/>
            <person name="Meng A."/>
            <person name="Brown T."/>
            <person name="Cohen L."/>
        </authorList>
    </citation>
    <scope>NUCLEOTIDE SEQUENCE</scope>
    <source>
        <strain evidence="8">SoJaBio B1-5/56/2</strain>
    </source>
</reference>
<dbReference type="Gene3D" id="2.30.29.30">
    <property type="entry name" value="Pleckstrin-homology domain (PH domain)/Phosphotyrosine-binding domain (PTB)"/>
    <property type="match status" value="1"/>
</dbReference>
<keyword evidence="1" id="KW-0479">Metal-binding</keyword>
<evidence type="ECO:0000313" key="8">
    <source>
        <dbReference type="EMBL" id="CAE2316860.1"/>
    </source>
</evidence>
<dbReference type="SUPFAM" id="SSF50729">
    <property type="entry name" value="PH domain-like"/>
    <property type="match status" value="1"/>
</dbReference>
<sequence length="352" mass="39735">MVGFSILGRDIKTKEKLSCSFFTQDVKAQALWMARIDNGVADKVDGELSYLGLSPDSKFDKIEYMKEGRIFYYTSSGKWLQRLLVLEKGTLSVNRVKGKQRLLKESVPLCCSSVRIAEVSSKENSFQVTAGSQILMFSAKSNEERYQWVNAIRHYIRLIISTKKEEALYQEKMKKDPNFIIKDLAKDQEECVDCGKKEISWANCSLGLFHCRQCGGIHRTLGYTPKLKTVGYGKWSMEEVEEFRRFTPEEIARWKTPEGVAKPSATDSHSAKFLFIEQKYGSLLKEEEPETDDTSTSTESSNPPKEDSGKKLEKGDKKSNSLGLTGLPDGGGSGGLKSERKEKKKKEKKKGK</sequence>
<dbReference type="InterPro" id="IPR037278">
    <property type="entry name" value="ARFGAP/RecO"/>
</dbReference>